<sequence>MPYYTSPAEDEPDEFDEHNPTPYRGGFDLFVTYGHPLEPSEETCYPSSTPSDGNIDYERPHFSSGSHPYGHDRHGQSKPYSGAHDDDGYGDQHASHHHGRKPEHDSGYGRKSGHGEHGSKYGRKSSGYGDSESEYGSGYGKKQSHGSGRKSDDEDEGYRKSSYRKSSYDRSDEREEGYGGGRKSDDEDEGYKKSSYRRNDDNDSDDERRGHGRKKHGKKSEDEGDEDDDDEGKKHRRHRRHRDYDDD</sequence>
<dbReference type="GO" id="GO:0070300">
    <property type="term" value="F:phosphatidic acid binding"/>
    <property type="evidence" value="ECO:0007669"/>
    <property type="project" value="InterPro"/>
</dbReference>
<comment type="caution">
    <text evidence="2">The sequence shown here is derived from an EMBL/GenBank/DDBJ whole genome shotgun (WGS) entry which is preliminary data.</text>
</comment>
<dbReference type="EMBL" id="JABFAF010000006">
    <property type="protein sequence ID" value="MBA0858529.1"/>
    <property type="molecule type" value="Genomic_DNA"/>
</dbReference>
<name>A0A7J9LJN0_GOSSC</name>
<protein>
    <submittedName>
        <fullName evidence="2">Uncharacterized protein</fullName>
    </submittedName>
</protein>
<feature type="region of interest" description="Disordered" evidence="1">
    <location>
        <begin position="1"/>
        <end position="247"/>
    </location>
</feature>
<gene>
    <name evidence="2" type="ORF">Goshw_027647</name>
</gene>
<dbReference type="PANTHER" id="PTHR33971:SF1">
    <property type="entry name" value="OS02G0743600 PROTEIN"/>
    <property type="match status" value="1"/>
</dbReference>
<dbReference type="PANTHER" id="PTHR33971">
    <property type="entry name" value="OS06G0232000 PROTEIN"/>
    <property type="match status" value="1"/>
</dbReference>
<feature type="compositionally biased region" description="Basic and acidic residues" evidence="1">
    <location>
        <begin position="166"/>
        <end position="185"/>
    </location>
</feature>
<feature type="compositionally biased region" description="Low complexity" evidence="1">
    <location>
        <begin position="124"/>
        <end position="136"/>
    </location>
</feature>
<evidence type="ECO:0000313" key="3">
    <source>
        <dbReference type="Proteomes" id="UP000593576"/>
    </source>
</evidence>
<reference evidence="2 3" key="1">
    <citation type="journal article" date="2019" name="Genome Biol. Evol.">
        <title>Insights into the evolution of the New World diploid cottons (Gossypium, subgenus Houzingenia) based on genome sequencing.</title>
        <authorList>
            <person name="Grover C.E."/>
            <person name="Arick M.A. 2nd"/>
            <person name="Thrash A."/>
            <person name="Conover J.L."/>
            <person name="Sanders W.S."/>
            <person name="Peterson D.G."/>
            <person name="Frelichowski J.E."/>
            <person name="Scheffler J.A."/>
            <person name="Scheffler B.E."/>
            <person name="Wendel J.F."/>
        </authorList>
    </citation>
    <scope>NUCLEOTIDE SEQUENCE [LARGE SCALE GENOMIC DNA]</scope>
    <source>
        <strain evidence="2">1</strain>
        <tissue evidence="2">Leaf</tissue>
    </source>
</reference>
<evidence type="ECO:0000313" key="2">
    <source>
        <dbReference type="EMBL" id="MBA0858529.1"/>
    </source>
</evidence>
<organism evidence="2 3">
    <name type="scientific">Gossypium schwendimanii</name>
    <name type="common">Cotton</name>
    <dbReference type="NCBI Taxonomy" id="34291"/>
    <lineage>
        <taxon>Eukaryota</taxon>
        <taxon>Viridiplantae</taxon>
        <taxon>Streptophyta</taxon>
        <taxon>Embryophyta</taxon>
        <taxon>Tracheophyta</taxon>
        <taxon>Spermatophyta</taxon>
        <taxon>Magnoliopsida</taxon>
        <taxon>eudicotyledons</taxon>
        <taxon>Gunneridae</taxon>
        <taxon>Pentapetalae</taxon>
        <taxon>rosids</taxon>
        <taxon>malvids</taxon>
        <taxon>Malvales</taxon>
        <taxon>Malvaceae</taxon>
        <taxon>Malvoideae</taxon>
        <taxon>Gossypium</taxon>
    </lineage>
</organism>
<dbReference type="AlphaFoldDB" id="A0A7J9LJN0"/>
<feature type="compositionally biased region" description="Basic and acidic residues" evidence="1">
    <location>
        <begin position="197"/>
        <end position="209"/>
    </location>
</feature>
<accession>A0A7J9LJN0</accession>
<dbReference type="OrthoDB" id="783250at2759"/>
<dbReference type="InterPro" id="IPR038943">
    <property type="entry name" value="PLDrp1-like"/>
</dbReference>
<proteinExistence type="predicted"/>
<keyword evidence="3" id="KW-1185">Reference proteome</keyword>
<dbReference type="Proteomes" id="UP000593576">
    <property type="component" value="Unassembled WGS sequence"/>
</dbReference>
<feature type="compositionally biased region" description="Basic and acidic residues" evidence="1">
    <location>
        <begin position="102"/>
        <end position="119"/>
    </location>
</feature>
<evidence type="ECO:0000256" key="1">
    <source>
        <dbReference type="SAM" id="MobiDB-lite"/>
    </source>
</evidence>